<dbReference type="AlphaFoldDB" id="A0AB34VKV3"/>
<comment type="caution">
    <text evidence="1">The sequence shown here is derived from an EMBL/GenBank/DDBJ whole genome shotgun (WGS) entry which is preliminary data.</text>
</comment>
<dbReference type="EMBL" id="LDSI01000002">
    <property type="protein sequence ID" value="KTT00982.1"/>
    <property type="molecule type" value="Genomic_DNA"/>
</dbReference>
<evidence type="ECO:0000313" key="2">
    <source>
        <dbReference type="Proteomes" id="UP000072520"/>
    </source>
</evidence>
<dbReference type="RefSeq" id="WP_058708038.1">
    <property type="nucleotide sequence ID" value="NZ_LDSI01000002.1"/>
</dbReference>
<reference evidence="1 2" key="1">
    <citation type="journal article" date="2016" name="Front. Microbiol.">
        <title>Genomic Resource of Rice Seed Associated Bacteria.</title>
        <authorList>
            <person name="Midha S."/>
            <person name="Bansal K."/>
            <person name="Sharma S."/>
            <person name="Kumar N."/>
            <person name="Patil P.P."/>
            <person name="Chaudhry V."/>
            <person name="Patil P.B."/>
        </authorList>
    </citation>
    <scope>NUCLEOTIDE SEQUENCE [LARGE SCALE GENOMIC DNA]</scope>
    <source>
        <strain evidence="1 2">RSA13</strain>
    </source>
</reference>
<evidence type="ECO:0000313" key="1">
    <source>
        <dbReference type="EMBL" id="KTT00982.1"/>
    </source>
</evidence>
<organism evidence="1 2">
    <name type="scientific">Pantoea stewartii</name>
    <dbReference type="NCBI Taxonomy" id="66269"/>
    <lineage>
        <taxon>Bacteria</taxon>
        <taxon>Pseudomonadati</taxon>
        <taxon>Pseudomonadota</taxon>
        <taxon>Gammaproteobacteria</taxon>
        <taxon>Enterobacterales</taxon>
        <taxon>Erwiniaceae</taxon>
        <taxon>Pantoea</taxon>
    </lineage>
</organism>
<dbReference type="Proteomes" id="UP000072520">
    <property type="component" value="Unassembled WGS sequence"/>
</dbReference>
<proteinExistence type="predicted"/>
<gene>
    <name evidence="1" type="ORF">RSA13_00740</name>
</gene>
<sequence length="127" mass="15034">MNQITQYRLFIAAEVNRMLLEREMTVRYCSDEFNIKYKHQISTGECHPMTKDFVQRVRTGRFKVFTPRVAKLCDFLAIDQTLFAKQNIISDELGRKMQVIDCLIRDDLMLQKKVSRLLDDITELLRA</sequence>
<protein>
    <recommendedName>
        <fullName evidence="3">Transcriptional regulator</fullName>
    </recommendedName>
</protein>
<name>A0AB34VKV3_9GAMM</name>
<accession>A0AB34VKV3</accession>
<evidence type="ECO:0008006" key="3">
    <source>
        <dbReference type="Google" id="ProtNLM"/>
    </source>
</evidence>